<evidence type="ECO:0000256" key="10">
    <source>
        <dbReference type="ARBA" id="ARBA00022842"/>
    </source>
</evidence>
<organism evidence="25 26">
    <name type="scientific">Dentipellis fragilis</name>
    <dbReference type="NCBI Taxonomy" id="205917"/>
    <lineage>
        <taxon>Eukaryota</taxon>
        <taxon>Fungi</taxon>
        <taxon>Dikarya</taxon>
        <taxon>Basidiomycota</taxon>
        <taxon>Agaricomycotina</taxon>
        <taxon>Agaricomycetes</taxon>
        <taxon>Russulales</taxon>
        <taxon>Hericiaceae</taxon>
        <taxon>Dentipellis</taxon>
    </lineage>
</organism>
<feature type="domain" description="ABC1 atypical kinase-like" evidence="18">
    <location>
        <begin position="210"/>
        <end position="260"/>
    </location>
</feature>
<evidence type="ECO:0000259" key="20">
    <source>
        <dbReference type="Pfam" id="PF04561"/>
    </source>
</evidence>
<dbReference type="InterPro" id="IPR007645">
    <property type="entry name" value="RNA_pol_Rpb2_3"/>
</dbReference>
<dbReference type="Gene3D" id="3.90.1100.10">
    <property type="match status" value="1"/>
</dbReference>
<dbReference type="InterPro" id="IPR004147">
    <property type="entry name" value="ABC1_dom"/>
</dbReference>
<dbReference type="InterPro" id="IPR007647">
    <property type="entry name" value="RNA_pol_Rpb2_5"/>
</dbReference>
<evidence type="ECO:0000256" key="3">
    <source>
        <dbReference type="ARBA" id="ARBA00011730"/>
    </source>
</evidence>
<gene>
    <name evidence="25" type="ORF">EVG20_g205</name>
</gene>
<dbReference type="EC" id="2.7.7.6" evidence="14"/>
<keyword evidence="7" id="KW-0479">Metal-binding</keyword>
<feature type="domain" description="RNA polymerase Rpb2" evidence="22">
    <location>
        <begin position="1532"/>
        <end position="1596"/>
    </location>
</feature>
<evidence type="ECO:0000256" key="7">
    <source>
        <dbReference type="ARBA" id="ARBA00022723"/>
    </source>
</evidence>
<dbReference type="Gene3D" id="3.90.1800.10">
    <property type="entry name" value="RNA polymerase alpha subunit dimerisation domain"/>
    <property type="match status" value="1"/>
</dbReference>
<dbReference type="EMBL" id="SEOQ01000005">
    <property type="protein sequence ID" value="TFY72786.1"/>
    <property type="molecule type" value="Genomic_DNA"/>
</dbReference>
<dbReference type="PANTHER" id="PTHR20856">
    <property type="entry name" value="DNA-DIRECTED RNA POLYMERASE I SUBUNIT 2"/>
    <property type="match status" value="1"/>
</dbReference>
<accession>A0A4Y9ZD68</accession>
<dbReference type="Pfam" id="PF04565">
    <property type="entry name" value="RNA_pol_Rpb2_3"/>
    <property type="match status" value="1"/>
</dbReference>
<keyword evidence="26" id="KW-1185">Reference proteome</keyword>
<evidence type="ECO:0000256" key="12">
    <source>
        <dbReference type="ARBA" id="ARBA00023242"/>
    </source>
</evidence>
<dbReference type="GO" id="GO:0032549">
    <property type="term" value="F:ribonucleoside binding"/>
    <property type="evidence" value="ECO:0007669"/>
    <property type="project" value="InterPro"/>
</dbReference>
<evidence type="ECO:0000256" key="15">
    <source>
        <dbReference type="SAM" id="MobiDB-lite"/>
    </source>
</evidence>
<feature type="domain" description="RNA polymerase Rpb2" evidence="19">
    <location>
        <begin position="2171"/>
        <end position="2262"/>
    </location>
</feature>
<evidence type="ECO:0000259" key="18">
    <source>
        <dbReference type="Pfam" id="PF03109"/>
    </source>
</evidence>
<dbReference type="InterPro" id="IPR016477">
    <property type="entry name" value="Fructo-/Ketosamine-3-kinase"/>
</dbReference>
<name>A0A4Y9ZD68_9AGAM</name>
<dbReference type="FunFam" id="3.90.1100.10:FF:000005">
    <property type="entry name" value="DNA-directed RNA polymerase subunit beta"/>
    <property type="match status" value="1"/>
</dbReference>
<dbReference type="Gene3D" id="3.90.1200.10">
    <property type="match status" value="1"/>
</dbReference>
<dbReference type="Pfam" id="PF03881">
    <property type="entry name" value="Fructosamin_kin"/>
    <property type="match status" value="1"/>
</dbReference>
<feature type="domain" description="RNA polymerase Rpb2" evidence="20">
    <location>
        <begin position="1289"/>
        <end position="1414"/>
    </location>
</feature>
<evidence type="ECO:0000259" key="21">
    <source>
        <dbReference type="Pfam" id="PF04563"/>
    </source>
</evidence>
<dbReference type="GO" id="GO:0000428">
    <property type="term" value="C:DNA-directed RNA polymerase complex"/>
    <property type="evidence" value="ECO:0007669"/>
    <property type="project" value="UniProtKB-KW"/>
</dbReference>
<dbReference type="CDD" id="cd13971">
    <property type="entry name" value="ADCK2-like"/>
    <property type="match status" value="1"/>
</dbReference>
<evidence type="ECO:0000256" key="5">
    <source>
        <dbReference type="ARBA" id="ARBA00022679"/>
    </source>
</evidence>
<keyword evidence="9" id="KW-0862">Zinc</keyword>
<dbReference type="InterPro" id="IPR007642">
    <property type="entry name" value="RNA_pol_Rpb2_2"/>
</dbReference>
<evidence type="ECO:0000256" key="8">
    <source>
        <dbReference type="ARBA" id="ARBA00022771"/>
    </source>
</evidence>
<feature type="domain" description="ABC1 atypical kinase-like" evidence="18">
    <location>
        <begin position="298"/>
        <end position="446"/>
    </location>
</feature>
<evidence type="ECO:0000256" key="14">
    <source>
        <dbReference type="RuleBase" id="RU363031"/>
    </source>
</evidence>
<evidence type="ECO:0000259" key="19">
    <source>
        <dbReference type="Pfam" id="PF04560"/>
    </source>
</evidence>
<evidence type="ECO:0000256" key="2">
    <source>
        <dbReference type="ARBA" id="ARBA00006835"/>
    </source>
</evidence>
<dbReference type="InterPro" id="IPR037034">
    <property type="entry name" value="RNA_pol_Rpb2_2_sf"/>
</dbReference>
<dbReference type="InterPro" id="IPR007641">
    <property type="entry name" value="RNA_pol_Rpb2_7"/>
</dbReference>
<keyword evidence="12" id="KW-0539">Nucleus</keyword>
<keyword evidence="16" id="KW-0472">Membrane</keyword>
<dbReference type="InterPro" id="IPR015712">
    <property type="entry name" value="DNA-dir_RNA_pol_su2"/>
</dbReference>
<evidence type="ECO:0000259" key="17">
    <source>
        <dbReference type="Pfam" id="PF00562"/>
    </source>
</evidence>
<dbReference type="Pfam" id="PF00562">
    <property type="entry name" value="RNA_pol_Rpb2_6"/>
    <property type="match status" value="1"/>
</dbReference>
<dbReference type="FunFam" id="2.40.50.150:FF:000002">
    <property type="entry name" value="DNA-directed RNA polymerase subunit beta"/>
    <property type="match status" value="1"/>
</dbReference>
<dbReference type="InterPro" id="IPR011009">
    <property type="entry name" value="Kinase-like_dom_sf"/>
</dbReference>
<feature type="transmembrane region" description="Helical" evidence="16">
    <location>
        <begin position="134"/>
        <end position="154"/>
    </location>
</feature>
<comment type="catalytic activity">
    <reaction evidence="14">
        <text>RNA(n) + a ribonucleoside 5'-triphosphate = RNA(n+1) + diphosphate</text>
        <dbReference type="Rhea" id="RHEA:21248"/>
        <dbReference type="Rhea" id="RHEA-COMP:14527"/>
        <dbReference type="Rhea" id="RHEA-COMP:17342"/>
        <dbReference type="ChEBI" id="CHEBI:33019"/>
        <dbReference type="ChEBI" id="CHEBI:61557"/>
        <dbReference type="ChEBI" id="CHEBI:140395"/>
        <dbReference type="EC" id="2.7.7.6"/>
    </reaction>
</comment>
<dbReference type="FunFam" id="2.40.270.10:FF:000006">
    <property type="entry name" value="DNA-directed RNA polymerase subunit beta"/>
    <property type="match status" value="1"/>
</dbReference>
<dbReference type="InterPro" id="IPR007644">
    <property type="entry name" value="RNA_pol_bsu_protrusion"/>
</dbReference>
<comment type="similarity">
    <text evidence="2 14">Belongs to the RNA polymerase beta chain family.</text>
</comment>
<dbReference type="SUPFAM" id="SSF64484">
    <property type="entry name" value="beta and beta-prime subunits of DNA dependent RNA-polymerase"/>
    <property type="match status" value="1"/>
</dbReference>
<evidence type="ECO:0000259" key="22">
    <source>
        <dbReference type="Pfam" id="PF04565"/>
    </source>
</evidence>
<dbReference type="Pfam" id="PF04561">
    <property type="entry name" value="RNA_pol_Rpb2_2"/>
    <property type="match status" value="2"/>
</dbReference>
<dbReference type="Pfam" id="PF04566">
    <property type="entry name" value="RNA_pol_Rpb2_4"/>
    <property type="match status" value="1"/>
</dbReference>
<dbReference type="GO" id="GO:0003899">
    <property type="term" value="F:DNA-directed RNA polymerase activity"/>
    <property type="evidence" value="ECO:0007669"/>
    <property type="project" value="UniProtKB-EC"/>
</dbReference>
<dbReference type="InterPro" id="IPR007121">
    <property type="entry name" value="RNA_pol_bsu_CS"/>
</dbReference>
<evidence type="ECO:0000256" key="1">
    <source>
        <dbReference type="ARBA" id="ARBA00004123"/>
    </source>
</evidence>
<evidence type="ECO:0000256" key="9">
    <source>
        <dbReference type="ARBA" id="ARBA00022833"/>
    </source>
</evidence>
<reference evidence="25 26" key="1">
    <citation type="submission" date="2019-02" db="EMBL/GenBank/DDBJ databases">
        <title>Genome sequencing of the rare red list fungi Dentipellis fragilis.</title>
        <authorList>
            <person name="Buettner E."/>
            <person name="Kellner H."/>
        </authorList>
    </citation>
    <scope>NUCLEOTIDE SEQUENCE [LARGE SCALE GENOMIC DNA]</scope>
    <source>
        <strain evidence="25 26">DSM 105465</strain>
    </source>
</reference>
<sequence length="2270" mass="256064">MASLRLAALPYALRVSVLSHPFPLPVRHASRLVRGSPFSSFFTPAPTYSRYSIRNSALWLLPVAGGLALYFLPKHQPDPSDIFASPTLIPCSSKSQLQQSWILSPAEPQKTIPQRLLSLLHDYVWEPMHTTRRFIHLFILFIPVIISSPMLLIGSPEKRLQGDRWGAVWWYDLLVAQMERAGPAFIKLAQWAASRADLFPNLLCERLGKLHSRSKPHLFAHTKRVIERVFQKPFDEVFEEFEIVPIGVGAIAQVYRAVLKRDLLPPSYFEPKRTPKSGPGALAPSIIPESVPSVPTAAVAIKVLHPRVDKLISRDLAIMNLFADIITLFPGMEWVSLPEEVAVFGRMMREQLDLRHEAENLITFEHNFLTKKEPITFPRPLRTWSTNDILVEEYQNAVPLEAFLKNGGGPFNNQLAELGLDAFLNMLLLDNFVHSDLHPGNIMVSFTKPSTSALLKTLLESIFWDSQAQIPPQHDDPESQAALLRLNSLTSSPEAWKEELLRLNNEGYLPELVFIDAGLVTTLDAKDRQDFLDLFRAVAEFDGYRTGQLMVERCRTPELAVDPETFALKMQHIVLNVKRKTFSLGKIKISDILTDVLRAVREHHVKMEGDFINTVISILLLEGIGRQLNPDLDLFKSALPILRQLGRQMTMQEGMPHLPRGDTGALLKVWVWLEARELASAAFTNADDLIRSDWYVLCLASITVRANADVTAGLLRIYSLSIKDALLLPGHANGSSTCLGSIASMTSLRPNRKASESLWETTTNYLRPRDAIPHQHTMARSNIPSIILQHLQRIEPDAEFTGSLPRVVSSTGKRYFAKVGSPSEVEQFVGETESLRAMDKAAPGLVPAVFAAGLDANGEESSTGKGRPYFISEYKDLSSLTEKSGAELGRRLATEMHRYKSTKGFGFEVPTFCGATRMRNGWYETWEECFDVKIRDLLDELKSQGGFEELCRKGQEVRERVIPALLGPLKIEPVILHGDLWSGNTGTDTKTSAPCIFDPSSYYGHNEADLSIARIFGGIPRSFFTTYHKHLPKSEPVEQYELRGELYELFHYLNHTVLFGGGYASSAKRKMDVLLRADLMSAEPSPSREYPSYEDPVYDAEEDEEEYEEITQEDCWTVISSFFEEKGLVRQQLDSFDEFVQNNMQELIDENADLILDQAEQHTGHDNDVMRRYELHFGQIYLSRPTVTEADGSVVPVGEEEVFGGEGDSGWAPGDISWETELEDVANDESQKVKVWVGKLPIMLRSTFCILAELGEKELYDLNECPYDSGGYFIINGSEKVLIAQERMATNHVYVFAKAQPSPINFLAEIRSAVEKGGKTISQFQVKMYHRNQEKTSGNVMKATIPYIKVDIPIWVVFRALGVISDRDILEHICYDMQDSQMLEMLKPCIDDGFVIQDREIALDFIGNRGTTVGLSRERVCESKKAYFFGYMIHRLLLAAMERRELDDRDHFGKKRLDLAGPLLANLFRMLFRKLTRDVYRYLQKCVESHKEFNLNLAIKHNTITNGLKYSLATGNWGDQKKSMSAKAGVSQVLNRYTYASTLSHLRRCNTPLGREGKIAKPRQLHNTHWGMVCPAETPEGQACGLVKNLALMSTISVGSLSAPVIDFLEEWGLESLEENAHSSTPTTKVFVNGVWMGVHRDPGNLIKTIKKLRRKDDIHPEVSIVRDVRERELRLYTDAGRVCRPLFIVENQQLALQKKHIKWLNQGYRDNGEEYKWNHLVKSGVIELLDAEEEETVMICMTPEDLENSRLQSSGINPHEDDGEFDPAARLKASSGMNTHTWTHCEIHPSMILGICASIIPFPDHNQSPRNTYQSAMGKQAMGIYLTNFLVRMDTMANILYYPQKPLATTRSMEYLKFRELPAGQNAIVAILCYSGYNQEDSVIMNQSSIDRGLFRSIYYRSYMDLEKKSGVQQLEEFEKPTRDTTLRMKHGTYDKIEDDGLIAPGTGVNGEDIIIGKTAPIPPDSEELGQRTRTHTRRDVSTPLKSTESGIVDQVLITTNSEGQKFVKVRVRSTRIPQIGDKFASRHGQKGTIGITYRQEDMPFTAEGITPDIIINPHAIPSRMTIGHLVEALLSKVATLIGNEGDATPFTDLTVESVSSFLRQQGYQSRGLEIMYHGHTGRKLQAQVYLGPTYYQRLKHMVDDKIHSRARGPVQILTRQPVEGRSRDGGLRFGEMERDCMISHGVAAFLKERLFDASDAYRLHVCDICGLTAIANLKKQSFECRACKNKTACSQLYIPYAAKLLFQELQSMNIAARLYTTSTGRIRD</sequence>
<comment type="caution">
    <text evidence="25">The sequence shown here is derived from an EMBL/GenBank/DDBJ whole genome shotgun (WGS) entry which is preliminary data.</text>
</comment>
<dbReference type="FunFam" id="3.90.1800.10:FF:000002">
    <property type="entry name" value="DNA-directed RNA polymerase subunit beta"/>
    <property type="match status" value="1"/>
</dbReference>
<protein>
    <recommendedName>
        <fullName evidence="14">DNA-directed RNA polymerase subunit beta</fullName>
        <ecNumber evidence="14">2.7.7.6</ecNumber>
    </recommendedName>
</protein>
<keyword evidence="6 14" id="KW-0548">Nucleotidyltransferase</keyword>
<dbReference type="Gene3D" id="2.40.50.150">
    <property type="match status" value="1"/>
</dbReference>
<dbReference type="Gene3D" id="2.40.270.10">
    <property type="entry name" value="DNA-directed RNA polymerase, subunit 2, domain 6"/>
    <property type="match status" value="1"/>
</dbReference>
<feature type="domain" description="RNA polymerase Rpb2" evidence="20">
    <location>
        <begin position="1418"/>
        <end position="1458"/>
    </location>
</feature>
<dbReference type="CDD" id="cd00653">
    <property type="entry name" value="RNA_pol_B_RPB2"/>
    <property type="match status" value="1"/>
</dbReference>
<feature type="region of interest" description="Disordered" evidence="15">
    <location>
        <begin position="1959"/>
        <end position="1987"/>
    </location>
</feature>
<feature type="domain" description="DNA-directed RNA polymerase subunit 2 hybrid-binding" evidence="17">
    <location>
        <begin position="1797"/>
        <end position="2169"/>
    </location>
</feature>
<dbReference type="PROSITE" id="PS01166">
    <property type="entry name" value="RNA_POL_BETA"/>
    <property type="match status" value="1"/>
</dbReference>
<dbReference type="InterPro" id="IPR014724">
    <property type="entry name" value="RNA_pol_RPB2_OB-fold"/>
</dbReference>
<evidence type="ECO:0000256" key="13">
    <source>
        <dbReference type="ARBA" id="ARBA00048655"/>
    </source>
</evidence>
<dbReference type="Pfam" id="PF04563">
    <property type="entry name" value="RNA_pol_Rpb2_1"/>
    <property type="match status" value="1"/>
</dbReference>
<evidence type="ECO:0000313" key="26">
    <source>
        <dbReference type="Proteomes" id="UP000298327"/>
    </source>
</evidence>
<proteinExistence type="inferred from homology"/>
<dbReference type="GO" id="GO:0008270">
    <property type="term" value="F:zinc ion binding"/>
    <property type="evidence" value="ECO:0007669"/>
    <property type="project" value="UniProtKB-KW"/>
</dbReference>
<dbReference type="Proteomes" id="UP000298327">
    <property type="component" value="Unassembled WGS sequence"/>
</dbReference>
<keyword evidence="4 14" id="KW-0240">DNA-directed RNA polymerase</keyword>
<evidence type="ECO:0000259" key="24">
    <source>
        <dbReference type="Pfam" id="PF04567"/>
    </source>
</evidence>
<evidence type="ECO:0000256" key="16">
    <source>
        <dbReference type="SAM" id="Phobius"/>
    </source>
</evidence>
<dbReference type="Pfam" id="PF04560">
    <property type="entry name" value="RNA_pol_Rpb2_7"/>
    <property type="match status" value="1"/>
</dbReference>
<keyword evidence="16" id="KW-1133">Transmembrane helix</keyword>
<evidence type="ECO:0000313" key="25">
    <source>
        <dbReference type="EMBL" id="TFY72786.1"/>
    </source>
</evidence>
<keyword evidence="10" id="KW-0460">Magnesium</keyword>
<dbReference type="Pfam" id="PF04567">
    <property type="entry name" value="RNA_pol_Rpb2_5"/>
    <property type="match status" value="1"/>
</dbReference>
<evidence type="ECO:0000256" key="6">
    <source>
        <dbReference type="ARBA" id="ARBA00022695"/>
    </source>
</evidence>
<comment type="function">
    <text evidence="14">DNA-dependent RNA polymerase catalyzes the transcription of DNA into RNA using the four ribonucleoside triphosphates as substrates.</text>
</comment>
<keyword evidence="5 14" id="KW-0808">Transferase</keyword>
<dbReference type="InterPro" id="IPR007646">
    <property type="entry name" value="RNA_pol_Rpb2_4"/>
</dbReference>
<evidence type="ECO:0000256" key="11">
    <source>
        <dbReference type="ARBA" id="ARBA00023163"/>
    </source>
</evidence>
<dbReference type="Pfam" id="PF03109">
    <property type="entry name" value="ABC1"/>
    <property type="match status" value="2"/>
</dbReference>
<dbReference type="GO" id="GO:0003677">
    <property type="term" value="F:DNA binding"/>
    <property type="evidence" value="ECO:0007669"/>
    <property type="project" value="InterPro"/>
</dbReference>
<comment type="subcellular location">
    <subcellularLocation>
        <location evidence="1">Nucleus</location>
    </subcellularLocation>
</comment>
<dbReference type="Gene3D" id="3.90.1110.10">
    <property type="entry name" value="RNA polymerase Rpb2, domain 2"/>
    <property type="match status" value="1"/>
</dbReference>
<dbReference type="GO" id="GO:0102193">
    <property type="term" value="F:protein-ribulosamine 3-kinase activity"/>
    <property type="evidence" value="ECO:0007669"/>
    <property type="project" value="UniProtKB-EC"/>
</dbReference>
<dbReference type="InterPro" id="IPR044095">
    <property type="entry name" value="ADCK2_dom"/>
</dbReference>
<dbReference type="STRING" id="205917.A0A4Y9ZD68"/>
<feature type="domain" description="RNA polymerase beta subunit protrusion" evidence="21">
    <location>
        <begin position="1127"/>
        <end position="1506"/>
    </location>
</feature>
<evidence type="ECO:0000259" key="23">
    <source>
        <dbReference type="Pfam" id="PF04566"/>
    </source>
</evidence>
<evidence type="ECO:0000256" key="4">
    <source>
        <dbReference type="ARBA" id="ARBA00022478"/>
    </source>
</evidence>
<dbReference type="OrthoDB" id="10248617at2759"/>
<feature type="domain" description="RNA polymerase Rpb2" evidence="24">
    <location>
        <begin position="1718"/>
        <end position="1790"/>
    </location>
</feature>
<dbReference type="GO" id="GO:0005634">
    <property type="term" value="C:nucleus"/>
    <property type="evidence" value="ECO:0007669"/>
    <property type="project" value="UniProtKB-SubCell"/>
</dbReference>
<comment type="subunit">
    <text evidence="3">Component of the RNA polymerase II (Pol II) complex consisting of 12 subunits.</text>
</comment>
<keyword evidence="11 14" id="KW-0804">Transcription</keyword>
<dbReference type="SUPFAM" id="SSF56112">
    <property type="entry name" value="Protein kinase-like (PK-like)"/>
    <property type="match status" value="2"/>
</dbReference>
<keyword evidence="8" id="KW-0863">Zinc-finger</keyword>
<comment type="catalytic activity">
    <reaction evidence="13">
        <text>N(6)-D-ribulosyl-L-lysyl-[protein] + ATP = N(6)-(3-O-phospho-D-ribulosyl)-L-lysyl-[protein] + ADP + H(+)</text>
        <dbReference type="Rhea" id="RHEA:48432"/>
        <dbReference type="Rhea" id="RHEA-COMP:12103"/>
        <dbReference type="Rhea" id="RHEA-COMP:12104"/>
        <dbReference type="ChEBI" id="CHEBI:15378"/>
        <dbReference type="ChEBI" id="CHEBI:30616"/>
        <dbReference type="ChEBI" id="CHEBI:90418"/>
        <dbReference type="ChEBI" id="CHEBI:90420"/>
        <dbReference type="ChEBI" id="CHEBI:456216"/>
        <dbReference type="EC" id="2.7.1.172"/>
    </reaction>
    <physiologicalReaction direction="left-to-right" evidence="13">
        <dbReference type="Rhea" id="RHEA:48433"/>
    </physiologicalReaction>
</comment>
<keyword evidence="16" id="KW-0812">Transmembrane</keyword>
<feature type="domain" description="RNA polymerase Rpb2" evidence="23">
    <location>
        <begin position="1630"/>
        <end position="1691"/>
    </location>
</feature>
<dbReference type="InterPro" id="IPR037033">
    <property type="entry name" value="DNA-dir_RNAP_su2_hyb_sf"/>
</dbReference>
<dbReference type="GO" id="GO:0006351">
    <property type="term" value="P:DNA-templated transcription"/>
    <property type="evidence" value="ECO:0007669"/>
    <property type="project" value="InterPro"/>
</dbReference>
<dbReference type="InterPro" id="IPR007120">
    <property type="entry name" value="DNA-dir_RNAP_su2_dom"/>
</dbReference>